<dbReference type="AlphaFoldDB" id="A0A517TYJ2"/>
<dbReference type="Proteomes" id="UP000317909">
    <property type="component" value="Chromosome"/>
</dbReference>
<dbReference type="OrthoDB" id="231484at2"/>
<dbReference type="Gene3D" id="3.50.50.60">
    <property type="entry name" value="FAD/NAD(P)-binding domain"/>
    <property type="match status" value="1"/>
</dbReference>
<dbReference type="InterPro" id="IPR002937">
    <property type="entry name" value="Amino_oxidase"/>
</dbReference>
<sequence>MTSSSTQAPVAIVGGGLAGLTAASYLRRHGIAVRLFEAGPRIAGLAQSFQDADGFTYDFGAHFITNRLAAALSIGALCRDVHLYGESVLLGARVRNYPFGLLSNPRLVASAAAKRLQFWNRKPAQSAAQWFADKYGPALAAEVANPLAEAWSGLPATELSPAAADSIPGSIAETLMLKAMGRFTHRAVAIGYSREVPPSPNVWHVYPEGGLGLLCQHLASELADVIELESPVEAIEVENNRAISVQVRGQRHPAAAVVSTAPCHILAKLVRGSDSLQYLSQFRYRPMVFVNLRMEGRGLCPDVVLWTPEKRFPFFRLTETPLCMPWLAPAGKTLLTVDIGCQVGDPTWTMPDEQLGEFCIEQLKPIVPDARQRYLGCRVLRTPVAYPVFARAYESDRQRFAAGQEIHGLYSVGRNAEFSHIFMEDVYWRTLKKMRRLRQSLALAQDAETPIEPTREAACT</sequence>
<dbReference type="RefSeq" id="WP_145433036.1">
    <property type="nucleotide sequence ID" value="NZ_CP036339.1"/>
</dbReference>
<proteinExistence type="predicted"/>
<dbReference type="SUPFAM" id="SSF51905">
    <property type="entry name" value="FAD/NAD(P)-binding domain"/>
    <property type="match status" value="1"/>
</dbReference>
<keyword evidence="3" id="KW-1185">Reference proteome</keyword>
<dbReference type="EMBL" id="CP036339">
    <property type="protein sequence ID" value="QDT73448.1"/>
    <property type="molecule type" value="Genomic_DNA"/>
</dbReference>
<evidence type="ECO:0000313" key="3">
    <source>
        <dbReference type="Proteomes" id="UP000317909"/>
    </source>
</evidence>
<organism evidence="2 3">
    <name type="scientific">Lacipirellula limnantheis</name>
    <dbReference type="NCBI Taxonomy" id="2528024"/>
    <lineage>
        <taxon>Bacteria</taxon>
        <taxon>Pseudomonadati</taxon>
        <taxon>Planctomycetota</taxon>
        <taxon>Planctomycetia</taxon>
        <taxon>Pirellulales</taxon>
        <taxon>Lacipirellulaceae</taxon>
        <taxon>Lacipirellula</taxon>
    </lineage>
</organism>
<dbReference type="EC" id="1.3.3.4" evidence="2"/>
<dbReference type="Pfam" id="PF01593">
    <property type="entry name" value="Amino_oxidase"/>
    <property type="match status" value="1"/>
</dbReference>
<evidence type="ECO:0000313" key="2">
    <source>
        <dbReference type="EMBL" id="QDT73448.1"/>
    </source>
</evidence>
<dbReference type="GO" id="GO:0005829">
    <property type="term" value="C:cytosol"/>
    <property type="evidence" value="ECO:0007669"/>
    <property type="project" value="TreeGrafter"/>
</dbReference>
<gene>
    <name evidence="2" type="primary">hemY_2</name>
    <name evidence="2" type="ORF">I41_26370</name>
</gene>
<dbReference type="GO" id="GO:0050660">
    <property type="term" value="F:flavin adenine dinucleotide binding"/>
    <property type="evidence" value="ECO:0007669"/>
    <property type="project" value="TreeGrafter"/>
</dbReference>
<dbReference type="KEGG" id="llh:I41_26370"/>
<feature type="domain" description="Amine oxidase" evidence="1">
    <location>
        <begin position="191"/>
        <end position="385"/>
    </location>
</feature>
<dbReference type="PRINTS" id="PR00419">
    <property type="entry name" value="ADXRDTASE"/>
</dbReference>
<name>A0A517TYJ2_9BACT</name>
<evidence type="ECO:0000259" key="1">
    <source>
        <dbReference type="Pfam" id="PF01593"/>
    </source>
</evidence>
<reference evidence="2 3" key="1">
    <citation type="submission" date="2019-02" db="EMBL/GenBank/DDBJ databases">
        <title>Deep-cultivation of Planctomycetes and their phenomic and genomic characterization uncovers novel biology.</title>
        <authorList>
            <person name="Wiegand S."/>
            <person name="Jogler M."/>
            <person name="Boedeker C."/>
            <person name="Pinto D."/>
            <person name="Vollmers J."/>
            <person name="Rivas-Marin E."/>
            <person name="Kohn T."/>
            <person name="Peeters S.H."/>
            <person name="Heuer A."/>
            <person name="Rast P."/>
            <person name="Oberbeckmann S."/>
            <person name="Bunk B."/>
            <person name="Jeske O."/>
            <person name="Meyerdierks A."/>
            <person name="Storesund J.E."/>
            <person name="Kallscheuer N."/>
            <person name="Luecker S."/>
            <person name="Lage O.M."/>
            <person name="Pohl T."/>
            <person name="Merkel B.J."/>
            <person name="Hornburger P."/>
            <person name="Mueller R.-W."/>
            <person name="Bruemmer F."/>
            <person name="Labrenz M."/>
            <person name="Spormann A.M."/>
            <person name="Op den Camp H."/>
            <person name="Overmann J."/>
            <person name="Amann R."/>
            <person name="Jetten M.S.M."/>
            <person name="Mascher T."/>
            <person name="Medema M.H."/>
            <person name="Devos D.P."/>
            <person name="Kaster A.-K."/>
            <person name="Ovreas L."/>
            <person name="Rohde M."/>
            <person name="Galperin M.Y."/>
            <person name="Jogler C."/>
        </authorList>
    </citation>
    <scope>NUCLEOTIDE SEQUENCE [LARGE SCALE GENOMIC DNA]</scope>
    <source>
        <strain evidence="2 3">I41</strain>
    </source>
</reference>
<dbReference type="PANTHER" id="PTHR21197">
    <property type="entry name" value="UDP-GALACTOPYRANOSE MUTASE"/>
    <property type="match status" value="1"/>
</dbReference>
<dbReference type="GO" id="GO:0008767">
    <property type="term" value="F:UDP-galactopyranose mutase activity"/>
    <property type="evidence" value="ECO:0007669"/>
    <property type="project" value="TreeGrafter"/>
</dbReference>
<accession>A0A517TYJ2</accession>
<dbReference type="PANTHER" id="PTHR21197:SF0">
    <property type="entry name" value="UDP-GALACTOPYRANOSE MUTASE"/>
    <property type="match status" value="1"/>
</dbReference>
<dbReference type="GO" id="GO:0004729">
    <property type="term" value="F:oxygen-dependent protoporphyrinogen oxidase activity"/>
    <property type="evidence" value="ECO:0007669"/>
    <property type="project" value="UniProtKB-EC"/>
</dbReference>
<keyword evidence="2" id="KW-0560">Oxidoreductase</keyword>
<dbReference type="Pfam" id="PF13450">
    <property type="entry name" value="NAD_binding_8"/>
    <property type="match status" value="1"/>
</dbReference>
<protein>
    <submittedName>
        <fullName evidence="2">Protoporphyrinogen oxidase</fullName>
        <ecNumber evidence="2">1.3.3.4</ecNumber>
    </submittedName>
</protein>
<dbReference type="InterPro" id="IPR036188">
    <property type="entry name" value="FAD/NAD-bd_sf"/>
</dbReference>